<dbReference type="EMBL" id="JBHSGN010000122">
    <property type="protein sequence ID" value="MFC4676164.1"/>
    <property type="molecule type" value="Genomic_DNA"/>
</dbReference>
<gene>
    <name evidence="1" type="ORF">ACFO6W_20980</name>
</gene>
<comment type="caution">
    <text evidence="1">The sequence shown here is derived from an EMBL/GenBank/DDBJ whole genome shotgun (WGS) entry which is preliminary data.</text>
</comment>
<dbReference type="RefSeq" id="WP_380000113.1">
    <property type="nucleotide sequence ID" value="NZ_JBHSGN010000122.1"/>
</dbReference>
<name>A0ABV9L103_9BACT</name>
<reference evidence="2" key="1">
    <citation type="journal article" date="2019" name="Int. J. Syst. Evol. Microbiol.">
        <title>The Global Catalogue of Microorganisms (GCM) 10K type strain sequencing project: providing services to taxonomists for standard genome sequencing and annotation.</title>
        <authorList>
            <consortium name="The Broad Institute Genomics Platform"/>
            <consortium name="The Broad Institute Genome Sequencing Center for Infectious Disease"/>
            <person name="Wu L."/>
            <person name="Ma J."/>
        </authorList>
    </citation>
    <scope>NUCLEOTIDE SEQUENCE [LARGE SCALE GENOMIC DNA]</scope>
    <source>
        <strain evidence="2">CCUG 66188</strain>
    </source>
</reference>
<accession>A0ABV9L103</accession>
<keyword evidence="2" id="KW-1185">Reference proteome</keyword>
<dbReference type="Proteomes" id="UP001596023">
    <property type="component" value="Unassembled WGS sequence"/>
</dbReference>
<evidence type="ECO:0000313" key="1">
    <source>
        <dbReference type="EMBL" id="MFC4676164.1"/>
    </source>
</evidence>
<evidence type="ECO:0000313" key="2">
    <source>
        <dbReference type="Proteomes" id="UP001596023"/>
    </source>
</evidence>
<protein>
    <submittedName>
        <fullName evidence="1">Uncharacterized protein</fullName>
    </submittedName>
</protein>
<proteinExistence type="predicted"/>
<organism evidence="1 2">
    <name type="scientific">Dysgonomonas termitidis</name>
    <dbReference type="NCBI Taxonomy" id="1516126"/>
    <lineage>
        <taxon>Bacteria</taxon>
        <taxon>Pseudomonadati</taxon>
        <taxon>Bacteroidota</taxon>
        <taxon>Bacteroidia</taxon>
        <taxon>Bacteroidales</taxon>
        <taxon>Dysgonomonadaceae</taxon>
        <taxon>Dysgonomonas</taxon>
    </lineage>
</organism>
<sequence>MKLQELTPYGSGLAVLDPDSSVITPLTDGLVVLDPERYDKPVEIYIKESISEAYDLLIELSPGDLLPSKELSPEDAPIDIVKNQDGSGYIKLPEDFHSLKLFKMRGWERPVSKIITSDSPAYMNQFNPYLRGGVSSPVCAVIKTSEGKKLEYYSLPKTYREHKIDFGYYIPKLTIDMDNENSQILEDIDSRLIPVFIYLIVSIVQLIYEQSELSDKTKQAAIEKLQLIKIADNERI</sequence>